<sequence length="217" mass="24127">MQHKDFSIGIEFECGGRCWRCTDVGTRTVIAISLDHLDDPSWYSGPPYAISEIVFDENDMPACTLLTASGQMPACQSRLRNKTMSSPASSKVHGQWFNIRFTPDLATGERLNIGVGLIDMHGGIQTRMLSNFERLRCLYDGRVDLDGLHFLIETLDSYWRNEGHPSTSPIANISFSALKYASGFSVAEILEDLYGETVILDPSVVTTRGDQEVIADR</sequence>
<dbReference type="AlphaFoldDB" id="A0A850RAG3"/>
<evidence type="ECO:0000313" key="2">
    <source>
        <dbReference type="Proteomes" id="UP000592294"/>
    </source>
</evidence>
<evidence type="ECO:0000313" key="1">
    <source>
        <dbReference type="EMBL" id="NVZ11749.1"/>
    </source>
</evidence>
<protein>
    <submittedName>
        <fullName evidence="1">DUF3037 domain-containing protein</fullName>
    </submittedName>
</protein>
<proteinExistence type="predicted"/>
<organism evidence="1 2">
    <name type="scientific">Allochromatium humboldtianum</name>
    <dbReference type="NCBI Taxonomy" id="504901"/>
    <lineage>
        <taxon>Bacteria</taxon>
        <taxon>Pseudomonadati</taxon>
        <taxon>Pseudomonadota</taxon>
        <taxon>Gammaproteobacteria</taxon>
        <taxon>Chromatiales</taxon>
        <taxon>Chromatiaceae</taxon>
        <taxon>Allochromatium</taxon>
    </lineage>
</organism>
<dbReference type="RefSeq" id="WP_176978427.1">
    <property type="nucleotide sequence ID" value="NZ_JABZEO010000038.1"/>
</dbReference>
<dbReference type="EMBL" id="JABZEO010000038">
    <property type="protein sequence ID" value="NVZ11749.1"/>
    <property type="molecule type" value="Genomic_DNA"/>
</dbReference>
<comment type="caution">
    <text evidence="1">The sequence shown here is derived from an EMBL/GenBank/DDBJ whole genome shotgun (WGS) entry which is preliminary data.</text>
</comment>
<reference evidence="1 2" key="1">
    <citation type="submission" date="2020-06" db="EMBL/GenBank/DDBJ databases">
        <title>Whole-genome sequence of Allochromatium humboldtianum DSM 21881, type strain.</title>
        <authorList>
            <person name="Kyndt J.A."/>
            <person name="Meyer T.E."/>
        </authorList>
    </citation>
    <scope>NUCLEOTIDE SEQUENCE [LARGE SCALE GENOMIC DNA]</scope>
    <source>
        <strain evidence="1 2">DSM 21881</strain>
    </source>
</reference>
<keyword evidence="2" id="KW-1185">Reference proteome</keyword>
<dbReference type="Proteomes" id="UP000592294">
    <property type="component" value="Unassembled WGS sequence"/>
</dbReference>
<accession>A0A850RAG3</accession>
<gene>
    <name evidence="1" type="ORF">HW932_21105</name>
</gene>
<name>A0A850RAG3_9GAMM</name>